<evidence type="ECO:0000313" key="3">
    <source>
        <dbReference type="Proteomes" id="UP000516404"/>
    </source>
</evidence>
<organism evidence="2 3">
    <name type="scientific">Rothia terrae</name>
    <dbReference type="NCBI Taxonomy" id="396015"/>
    <lineage>
        <taxon>Bacteria</taxon>
        <taxon>Bacillati</taxon>
        <taxon>Actinomycetota</taxon>
        <taxon>Actinomycetes</taxon>
        <taxon>Micrococcales</taxon>
        <taxon>Micrococcaceae</taxon>
        <taxon>Rothia</taxon>
    </lineage>
</organism>
<keyword evidence="3" id="KW-1185">Reference proteome</keyword>
<feature type="transmembrane region" description="Helical" evidence="1">
    <location>
        <begin position="56"/>
        <end position="72"/>
    </location>
</feature>
<feature type="transmembrane region" description="Helical" evidence="1">
    <location>
        <begin position="84"/>
        <end position="101"/>
    </location>
</feature>
<sequence>MNPTDILFVAFADIIAIALLCAMYLSRHKRRDLVVSYLVINVGVFAVTVALANADATSAGMGMGLFGVLSIIRLRSTELDQREVAYYFCALAIGLLAGIGLEPVGLMLGLMVLILAVMGISDSRSVMKTLRQQTVTVDRAISNDEDLKAYLGKKLGYSIETVTILDLDLVNDKTLVDIRYSTKDAVIPNRSMQGLVPDTAAELTSHIPVHSSH</sequence>
<dbReference type="Proteomes" id="UP000516404">
    <property type="component" value="Chromosome"/>
</dbReference>
<dbReference type="AlphaFoldDB" id="A0A7H2BEN9"/>
<dbReference type="RefSeq" id="WP_190724883.1">
    <property type="nucleotide sequence ID" value="NZ_CP061539.1"/>
</dbReference>
<keyword evidence="1" id="KW-1133">Transmembrane helix</keyword>
<feature type="transmembrane region" description="Helical" evidence="1">
    <location>
        <begin position="6"/>
        <end position="26"/>
    </location>
</feature>
<dbReference type="GeneID" id="96623052"/>
<keyword evidence="1" id="KW-0472">Membrane</keyword>
<accession>A0A7H2BEN9</accession>
<name>A0A7H2BEN9_9MICC</name>
<evidence type="ECO:0000313" key="2">
    <source>
        <dbReference type="EMBL" id="QNV38135.1"/>
    </source>
</evidence>
<evidence type="ECO:0000256" key="1">
    <source>
        <dbReference type="SAM" id="Phobius"/>
    </source>
</evidence>
<proteinExistence type="predicted"/>
<reference evidence="2 3" key="1">
    <citation type="submission" date="2020-09" db="EMBL/GenBank/DDBJ databases">
        <title>Investigation of environmental microbes.</title>
        <authorList>
            <person name="Ou Y."/>
            <person name="Kang Q."/>
        </authorList>
    </citation>
    <scope>NUCLEOTIDE SEQUENCE [LARGE SCALE GENOMIC DNA]</scope>
    <source>
        <strain evidence="2 3">KJZ-14</strain>
    </source>
</reference>
<keyword evidence="1" id="KW-0812">Transmembrane</keyword>
<dbReference type="InterPro" id="IPR032531">
    <property type="entry name" value="DUF4956"/>
</dbReference>
<protein>
    <submittedName>
        <fullName evidence="2">DUF4956 domain-containing protein</fullName>
    </submittedName>
</protein>
<gene>
    <name evidence="2" type="ORF">IDM49_02280</name>
</gene>
<dbReference type="KEGG" id="rter:IDM49_02280"/>
<dbReference type="Pfam" id="PF16316">
    <property type="entry name" value="DUF4956"/>
    <property type="match status" value="1"/>
</dbReference>
<dbReference type="EMBL" id="CP061539">
    <property type="protein sequence ID" value="QNV38135.1"/>
    <property type="molecule type" value="Genomic_DNA"/>
</dbReference>
<feature type="transmembrane region" description="Helical" evidence="1">
    <location>
        <begin position="33"/>
        <end position="50"/>
    </location>
</feature>